<dbReference type="AlphaFoldDB" id="A0A8X8YCJ2"/>
<evidence type="ECO:0008006" key="4">
    <source>
        <dbReference type="Google" id="ProtNLM"/>
    </source>
</evidence>
<accession>A0A8X8YCJ2</accession>
<evidence type="ECO:0000256" key="1">
    <source>
        <dbReference type="SAM" id="MobiDB-lite"/>
    </source>
</evidence>
<dbReference type="PANTHER" id="PTHR10775">
    <property type="entry name" value="OS08G0208400 PROTEIN"/>
    <property type="match status" value="1"/>
</dbReference>
<evidence type="ECO:0000313" key="2">
    <source>
        <dbReference type="EMBL" id="KAG6427520.1"/>
    </source>
</evidence>
<name>A0A8X8YCJ2_SALSN</name>
<feature type="region of interest" description="Disordered" evidence="1">
    <location>
        <begin position="356"/>
        <end position="381"/>
    </location>
</feature>
<comment type="caution">
    <text evidence="2">The sequence shown here is derived from an EMBL/GenBank/DDBJ whole genome shotgun (WGS) entry which is preliminary data.</text>
</comment>
<dbReference type="PANTHER" id="PTHR10775:SF182">
    <property type="entry name" value="TRANSPOSON, EN_SPM-LIKE, TRANSPOSASE-ASSOCIATED DOMAIN PROTEIN-RELATED"/>
    <property type="match status" value="1"/>
</dbReference>
<dbReference type="EMBL" id="PNBA02000004">
    <property type="protein sequence ID" value="KAG6427520.1"/>
    <property type="molecule type" value="Genomic_DNA"/>
</dbReference>
<dbReference type="Pfam" id="PF03004">
    <property type="entry name" value="Transposase_24"/>
    <property type="match status" value="1"/>
</dbReference>
<reference evidence="2" key="1">
    <citation type="submission" date="2018-01" db="EMBL/GenBank/DDBJ databases">
        <authorList>
            <person name="Mao J.F."/>
        </authorList>
    </citation>
    <scope>NUCLEOTIDE SEQUENCE</scope>
    <source>
        <strain evidence="2">Huo1</strain>
        <tissue evidence="2">Leaf</tissue>
    </source>
</reference>
<reference evidence="2" key="2">
    <citation type="submission" date="2020-08" db="EMBL/GenBank/DDBJ databases">
        <title>Plant Genome Project.</title>
        <authorList>
            <person name="Zhang R.-G."/>
        </authorList>
    </citation>
    <scope>NUCLEOTIDE SEQUENCE</scope>
    <source>
        <strain evidence="2">Huo1</strain>
        <tissue evidence="2">Leaf</tissue>
    </source>
</reference>
<feature type="compositionally biased region" description="Low complexity" evidence="1">
    <location>
        <begin position="358"/>
        <end position="367"/>
    </location>
</feature>
<organism evidence="2">
    <name type="scientific">Salvia splendens</name>
    <name type="common">Scarlet sage</name>
    <dbReference type="NCBI Taxonomy" id="180675"/>
    <lineage>
        <taxon>Eukaryota</taxon>
        <taxon>Viridiplantae</taxon>
        <taxon>Streptophyta</taxon>
        <taxon>Embryophyta</taxon>
        <taxon>Tracheophyta</taxon>
        <taxon>Spermatophyta</taxon>
        <taxon>Magnoliopsida</taxon>
        <taxon>eudicotyledons</taxon>
        <taxon>Gunneridae</taxon>
        <taxon>Pentapetalae</taxon>
        <taxon>asterids</taxon>
        <taxon>lamiids</taxon>
        <taxon>Lamiales</taxon>
        <taxon>Lamiaceae</taxon>
        <taxon>Nepetoideae</taxon>
        <taxon>Mentheae</taxon>
        <taxon>Salviinae</taxon>
        <taxon>Salvia</taxon>
        <taxon>Salvia subgen. Calosphace</taxon>
        <taxon>core Calosphace</taxon>
    </lineage>
</organism>
<dbReference type="Proteomes" id="UP000298416">
    <property type="component" value="Unassembled WGS sequence"/>
</dbReference>
<protein>
    <recommendedName>
        <fullName evidence="4">Transposase</fullName>
    </recommendedName>
</protein>
<feature type="compositionally biased region" description="Basic and acidic residues" evidence="1">
    <location>
        <begin position="372"/>
        <end position="381"/>
    </location>
</feature>
<dbReference type="InterPro" id="IPR004252">
    <property type="entry name" value="Probable_transposase_24"/>
</dbReference>
<evidence type="ECO:0000313" key="3">
    <source>
        <dbReference type="Proteomes" id="UP000298416"/>
    </source>
</evidence>
<sequence length="381" mass="43552">MMILVGPPEPKFGVEILNEIDTLGLVRVMDDYNDKNKIVSNRARSGWKKRSIFWDLLYWKELLIRHNLDVMHVEKNVFDNVFNTVLNVQGKTKDTSKSREELDQYCARPGLKRNGATGKFPKASYTLDNREKKVLCEWVKASRVLGFQTGLNLLKKMNDKKRGRPTYVLEKMWSGLVNYWKKPEVIVKSNLARKARYTEPDGPGTGYIRNNGGSSFVAAKAQKLAAKKGVPISDCAYETFMVHHNKNGEFTYKKTADIDARVKEIAATQGEDASMNEIFTNEVMRGRLEKKRRIIGTGDLGPNLVDSLSAHTAAGTSQQVDRQWQFEMEQKFNAEHEMRMKLEEEVKLVKERMDQYMHHQSQHSSHSTAQSGRDDSTELGD</sequence>
<gene>
    <name evidence="2" type="ORF">SASPL_111766</name>
</gene>
<keyword evidence="3" id="KW-1185">Reference proteome</keyword>
<proteinExistence type="predicted"/>